<dbReference type="GO" id="GO:0008270">
    <property type="term" value="F:zinc ion binding"/>
    <property type="evidence" value="ECO:0007669"/>
    <property type="project" value="UniProtKB-KW"/>
</dbReference>
<evidence type="ECO:0000256" key="1">
    <source>
        <dbReference type="ARBA" id="ARBA00022723"/>
    </source>
</evidence>
<keyword evidence="3" id="KW-0862">Zinc</keyword>
<comment type="caution">
    <text evidence="7">The sequence shown here is derived from an EMBL/GenBank/DDBJ whole genome shotgun (WGS) entry which is preliminary data.</text>
</comment>
<reference evidence="7" key="1">
    <citation type="submission" date="2020-06" db="EMBL/GenBank/DDBJ databases">
        <authorList>
            <person name="Li T."/>
            <person name="Hu X."/>
            <person name="Zhang T."/>
            <person name="Song X."/>
            <person name="Zhang H."/>
            <person name="Dai N."/>
            <person name="Sheng W."/>
            <person name="Hou X."/>
            <person name="Wei L."/>
        </authorList>
    </citation>
    <scope>NUCLEOTIDE SEQUENCE</scope>
    <source>
        <strain evidence="7">K16</strain>
        <tissue evidence="7">Leaf</tissue>
    </source>
</reference>
<evidence type="ECO:0000256" key="5">
    <source>
        <dbReference type="SAM" id="Phobius"/>
    </source>
</evidence>
<gene>
    <name evidence="7" type="ORF">Sango_0558900</name>
</gene>
<evidence type="ECO:0000313" key="8">
    <source>
        <dbReference type="Proteomes" id="UP001289374"/>
    </source>
</evidence>
<keyword evidence="1" id="KW-0479">Metal-binding</keyword>
<dbReference type="PROSITE" id="PS51999">
    <property type="entry name" value="ZF_GRF"/>
    <property type="match status" value="1"/>
</dbReference>
<feature type="transmembrane region" description="Helical" evidence="5">
    <location>
        <begin position="84"/>
        <end position="105"/>
    </location>
</feature>
<dbReference type="Proteomes" id="UP001289374">
    <property type="component" value="Unassembled WGS sequence"/>
</dbReference>
<evidence type="ECO:0000256" key="4">
    <source>
        <dbReference type="PROSITE-ProRule" id="PRU01343"/>
    </source>
</evidence>
<dbReference type="PANTHER" id="PTHR33248">
    <property type="entry name" value="ZINC ION-BINDING PROTEIN"/>
    <property type="match status" value="1"/>
</dbReference>
<keyword evidence="5" id="KW-0472">Membrane</keyword>
<evidence type="ECO:0000259" key="6">
    <source>
        <dbReference type="PROSITE" id="PS51999"/>
    </source>
</evidence>
<evidence type="ECO:0000256" key="2">
    <source>
        <dbReference type="ARBA" id="ARBA00022771"/>
    </source>
</evidence>
<accession>A0AAE1X690</accession>
<feature type="domain" description="GRF-type" evidence="6">
    <location>
        <begin position="10"/>
        <end position="51"/>
    </location>
</feature>
<proteinExistence type="predicted"/>
<keyword evidence="8" id="KW-1185">Reference proteome</keyword>
<dbReference type="AlphaFoldDB" id="A0AAE1X690"/>
<protein>
    <recommendedName>
        <fullName evidence="6">GRF-type domain-containing protein</fullName>
    </recommendedName>
</protein>
<keyword evidence="5" id="KW-0812">Transmembrane</keyword>
<reference evidence="7" key="2">
    <citation type="journal article" date="2024" name="Plant">
        <title>Genomic evolution and insights into agronomic trait innovations of Sesamum species.</title>
        <authorList>
            <person name="Miao H."/>
            <person name="Wang L."/>
            <person name="Qu L."/>
            <person name="Liu H."/>
            <person name="Sun Y."/>
            <person name="Le M."/>
            <person name="Wang Q."/>
            <person name="Wei S."/>
            <person name="Zheng Y."/>
            <person name="Lin W."/>
            <person name="Duan Y."/>
            <person name="Cao H."/>
            <person name="Xiong S."/>
            <person name="Wang X."/>
            <person name="Wei L."/>
            <person name="Li C."/>
            <person name="Ma Q."/>
            <person name="Ju M."/>
            <person name="Zhao R."/>
            <person name="Li G."/>
            <person name="Mu C."/>
            <person name="Tian Q."/>
            <person name="Mei H."/>
            <person name="Zhang T."/>
            <person name="Gao T."/>
            <person name="Zhang H."/>
        </authorList>
    </citation>
    <scope>NUCLEOTIDE SEQUENCE</scope>
    <source>
        <strain evidence="7">K16</strain>
    </source>
</reference>
<organism evidence="7 8">
    <name type="scientific">Sesamum angolense</name>
    <dbReference type="NCBI Taxonomy" id="2727404"/>
    <lineage>
        <taxon>Eukaryota</taxon>
        <taxon>Viridiplantae</taxon>
        <taxon>Streptophyta</taxon>
        <taxon>Embryophyta</taxon>
        <taxon>Tracheophyta</taxon>
        <taxon>Spermatophyta</taxon>
        <taxon>Magnoliopsida</taxon>
        <taxon>eudicotyledons</taxon>
        <taxon>Gunneridae</taxon>
        <taxon>Pentapetalae</taxon>
        <taxon>asterids</taxon>
        <taxon>lamiids</taxon>
        <taxon>Lamiales</taxon>
        <taxon>Pedaliaceae</taxon>
        <taxon>Sesamum</taxon>
    </lineage>
</organism>
<evidence type="ECO:0000256" key="3">
    <source>
        <dbReference type="ARBA" id="ARBA00022833"/>
    </source>
</evidence>
<keyword evidence="5" id="KW-1133">Transmembrane helix</keyword>
<keyword evidence="2 4" id="KW-0863">Zinc-finger</keyword>
<dbReference type="EMBL" id="JACGWL010000003">
    <property type="protein sequence ID" value="KAK4405524.1"/>
    <property type="molecule type" value="Genomic_DNA"/>
</dbReference>
<dbReference type="InterPro" id="IPR010666">
    <property type="entry name" value="Znf_GRF"/>
</dbReference>
<evidence type="ECO:0000313" key="7">
    <source>
        <dbReference type="EMBL" id="KAK4405524.1"/>
    </source>
</evidence>
<sequence length="128" mass="15025">MSSVTGLIDCYCGRRAVLRTSWTEMNPGRRFHACRDYNRGGCGFFDWEDPPMCRRARAIIPGLLRKKNEMEAEIVRLKCSKKRLWKVILFLFVVCLMCIWMSIGWCFKKEEDCSRELNMKMISGRLDG</sequence>
<name>A0AAE1X690_9LAMI</name>
<dbReference type="Pfam" id="PF06839">
    <property type="entry name" value="Zn_ribbon_GRF"/>
    <property type="match status" value="1"/>
</dbReference>